<dbReference type="AlphaFoldDB" id="A0A564TCA8"/>
<accession>A0A564TCA8</accession>
<dbReference type="EMBL" id="CABHNA010000046">
    <property type="protein sequence ID" value="VUX05070.1"/>
    <property type="molecule type" value="Genomic_DNA"/>
</dbReference>
<organism evidence="1 2">
    <name type="scientific">[Ruminococcus] torques</name>
    <dbReference type="NCBI Taxonomy" id="33039"/>
    <lineage>
        <taxon>Bacteria</taxon>
        <taxon>Bacillati</taxon>
        <taxon>Bacillota</taxon>
        <taxon>Clostridia</taxon>
        <taxon>Lachnospirales</taxon>
        <taxon>Lachnospiraceae</taxon>
        <taxon>Mediterraneibacter</taxon>
    </lineage>
</organism>
<reference evidence="1 2" key="1">
    <citation type="submission" date="2019-07" db="EMBL/GenBank/DDBJ databases">
        <authorList>
            <person name="Hibberd C M."/>
            <person name="Gehrig L. J."/>
            <person name="Chang H.-W."/>
            <person name="Venkatesh S."/>
        </authorList>
    </citation>
    <scope>NUCLEOTIDE SEQUENCE [LARGE SCALE GENOMIC DNA]</scope>
    <source>
        <strain evidence="1">Ruminococcus_torques_SSTS_Bg7063</strain>
    </source>
</reference>
<gene>
    <name evidence="1" type="ORF">RTSSTS7063_01176</name>
</gene>
<protein>
    <submittedName>
        <fullName evidence="1">Uncharacterized protein</fullName>
    </submittedName>
</protein>
<keyword evidence="2" id="KW-1185">Reference proteome</keyword>
<name>A0A564TCA8_9FIRM</name>
<proteinExistence type="predicted"/>
<dbReference type="Proteomes" id="UP000363661">
    <property type="component" value="Unassembled WGS sequence"/>
</dbReference>
<evidence type="ECO:0000313" key="2">
    <source>
        <dbReference type="Proteomes" id="UP000363661"/>
    </source>
</evidence>
<sequence>MIRLFRNKKKVSIKGRMPGNHLLVPGMYYEKVYSKFFCFSFDAYSICERNEEKVIRR</sequence>
<evidence type="ECO:0000313" key="1">
    <source>
        <dbReference type="EMBL" id="VUX05070.1"/>
    </source>
</evidence>